<protein>
    <recommendedName>
        <fullName evidence="5">DUF4352 domain-containing protein</fullName>
    </recommendedName>
</protein>
<feature type="compositionally biased region" description="Basic and acidic residues" evidence="1">
    <location>
        <begin position="204"/>
        <end position="219"/>
    </location>
</feature>
<keyword evidence="2" id="KW-0812">Transmembrane</keyword>
<dbReference type="RefSeq" id="WP_070663092.1">
    <property type="nucleotide sequence ID" value="NZ_MSKM01000008.1"/>
</dbReference>
<comment type="caution">
    <text evidence="3">The sequence shown here is derived from an EMBL/GenBank/DDBJ whole genome shotgun (WGS) entry which is preliminary data.</text>
</comment>
<feature type="region of interest" description="Disordered" evidence="1">
    <location>
        <begin position="1"/>
        <end position="36"/>
    </location>
</feature>
<evidence type="ECO:0000313" key="3">
    <source>
        <dbReference type="EMBL" id="OLO55006.1"/>
    </source>
</evidence>
<organism evidence="3 4">
    <name type="scientific">Actinomyces oris</name>
    <dbReference type="NCBI Taxonomy" id="544580"/>
    <lineage>
        <taxon>Bacteria</taxon>
        <taxon>Bacillati</taxon>
        <taxon>Actinomycetota</taxon>
        <taxon>Actinomycetes</taxon>
        <taxon>Actinomycetales</taxon>
        <taxon>Actinomycetaceae</taxon>
        <taxon>Actinomyces</taxon>
    </lineage>
</organism>
<feature type="compositionally biased region" description="Low complexity" evidence="1">
    <location>
        <begin position="235"/>
        <end position="244"/>
    </location>
</feature>
<name>A0A1Q8W185_9ACTO</name>
<feature type="compositionally biased region" description="Pro residues" evidence="1">
    <location>
        <begin position="1"/>
        <end position="18"/>
    </location>
</feature>
<dbReference type="Proteomes" id="UP000185772">
    <property type="component" value="Unassembled WGS sequence"/>
</dbReference>
<feature type="transmembrane region" description="Helical" evidence="2">
    <location>
        <begin position="162"/>
        <end position="184"/>
    </location>
</feature>
<evidence type="ECO:0000256" key="1">
    <source>
        <dbReference type="SAM" id="MobiDB-lite"/>
    </source>
</evidence>
<sequence>MALRFNPPPNWPAPPEGFEPPAGWQPDPAWGPAPEGWQIWVDDSAASSTSAASAAGAAAEADPAWAPTQAVSTAPTASLSTASPVADPTGMSASAPSGDYAGAPATAGGSPYAANMDYAQSPTPFQPQGAAGGMQPLTGGWQPNAAAPAGPGNGSKPLTQQWWFWTGIAAVVVVALVIGGIFMFKGDSSDSDTKADSTSSSEPTHQKKSDPDSKKKTSDPDETDSPAPKKTTKTSSPNNNGPGSSEKDPIDPKAGAITLNAGKYDDDPNASVDVTFGDVEWNANESVKAATSQYSYKEPPAGKVYIRVPVEITYHGQGQFDEYDLKIGFTHDGNTAESEYLVGGQSLFSRQSMPRDGGKAKGDFIFLVDESAANEKKGAFAVSAFSQVDNKNEVYVAAK</sequence>
<gene>
    <name evidence="3" type="ORF">BKH27_02325</name>
</gene>
<dbReference type="AlphaFoldDB" id="A0A1Q8W185"/>
<keyword evidence="2" id="KW-0472">Membrane</keyword>
<feature type="compositionally biased region" description="Low complexity" evidence="1">
    <location>
        <begin position="66"/>
        <end position="86"/>
    </location>
</feature>
<dbReference type="EMBL" id="MSKM01000008">
    <property type="protein sequence ID" value="OLO55006.1"/>
    <property type="molecule type" value="Genomic_DNA"/>
</dbReference>
<evidence type="ECO:0008006" key="5">
    <source>
        <dbReference type="Google" id="ProtNLM"/>
    </source>
</evidence>
<reference evidence="3 4" key="1">
    <citation type="submission" date="2016-12" db="EMBL/GenBank/DDBJ databases">
        <title>Genomic comparison of strains in the 'Actinomyces naeslundii' group.</title>
        <authorList>
            <person name="Mughal S.R."/>
            <person name="Do T."/>
            <person name="Gilbert S.C."/>
            <person name="Witherden E.A."/>
            <person name="Didelot X."/>
            <person name="Beighton D."/>
        </authorList>
    </citation>
    <scope>NUCLEOTIDE SEQUENCE [LARGE SCALE GENOMIC DNA]</scope>
    <source>
        <strain evidence="3 4">MMRCO6-1</strain>
    </source>
</reference>
<evidence type="ECO:0000313" key="4">
    <source>
        <dbReference type="Proteomes" id="UP000185772"/>
    </source>
</evidence>
<evidence type="ECO:0000256" key="2">
    <source>
        <dbReference type="SAM" id="Phobius"/>
    </source>
</evidence>
<feature type="region of interest" description="Disordered" evidence="1">
    <location>
        <begin position="187"/>
        <end position="268"/>
    </location>
</feature>
<keyword evidence="2" id="KW-1133">Transmembrane helix</keyword>
<accession>A0A1Q8W185</accession>
<proteinExistence type="predicted"/>
<feature type="region of interest" description="Disordered" evidence="1">
    <location>
        <begin position="118"/>
        <end position="154"/>
    </location>
</feature>
<feature type="region of interest" description="Disordered" evidence="1">
    <location>
        <begin position="66"/>
        <end position="97"/>
    </location>
</feature>